<feature type="region of interest" description="Disordered" evidence="3">
    <location>
        <begin position="35"/>
        <end position="93"/>
    </location>
</feature>
<feature type="domain" description="Transcription factor CBF/NF-Y/archaeal histone" evidence="4">
    <location>
        <begin position="117"/>
        <end position="178"/>
    </location>
</feature>
<dbReference type="SUPFAM" id="SSF47113">
    <property type="entry name" value="Histone-fold"/>
    <property type="match status" value="1"/>
</dbReference>
<reference evidence="5" key="1">
    <citation type="submission" date="2018-04" db="EMBL/GenBank/DDBJ databases">
        <title>Transcriptome assembly of Sipha flava.</title>
        <authorList>
            <person name="Scully E.D."/>
            <person name="Geib S.M."/>
            <person name="Palmer N.A."/>
            <person name="Koch K."/>
            <person name="Bradshaw J."/>
            <person name="Heng-Moss T."/>
            <person name="Sarath G."/>
        </authorList>
    </citation>
    <scope>NUCLEOTIDE SEQUENCE</scope>
</reference>
<sequence>MENDSPNLFDSEPMTVQLSVPEKSTDDVLAEILEDVRGDVNEENDVVDGTIADGVRDAVEYHTDDDDDEDDDENHDVNDRSAADQELGDDQSVDQLTETEQTDGSLNTQAKNVHKGLPPGRVKLIMKMDPDVNIVAGDAVYILTKATESFVGLIVQHCHKAMVASNKKTLKKKHIEAVIEDNVPFEFLEGALDW</sequence>
<evidence type="ECO:0000259" key="4">
    <source>
        <dbReference type="Pfam" id="PF00808"/>
    </source>
</evidence>
<feature type="region of interest" description="Disordered" evidence="3">
    <location>
        <begin position="1"/>
        <end position="23"/>
    </location>
</feature>
<evidence type="ECO:0000256" key="2">
    <source>
        <dbReference type="ARBA" id="ARBA00023242"/>
    </source>
</evidence>
<dbReference type="EMBL" id="GGMS01008923">
    <property type="protein sequence ID" value="MBY78126.1"/>
    <property type="molecule type" value="Transcribed_RNA"/>
</dbReference>
<accession>A0A2S2QK58</accession>
<dbReference type="GO" id="GO:0008622">
    <property type="term" value="C:epsilon DNA polymerase complex"/>
    <property type="evidence" value="ECO:0007669"/>
    <property type="project" value="TreeGrafter"/>
</dbReference>
<evidence type="ECO:0000313" key="6">
    <source>
        <dbReference type="Proteomes" id="UP000694846"/>
    </source>
</evidence>
<name>A0A2S2QK58_9HEMI</name>
<dbReference type="InterPro" id="IPR003958">
    <property type="entry name" value="CBFA_NFYB_domain"/>
</dbReference>
<evidence type="ECO:0000313" key="7">
    <source>
        <dbReference type="RefSeq" id="XP_025408273.1"/>
    </source>
</evidence>
<dbReference type="Gene3D" id="1.10.20.10">
    <property type="entry name" value="Histone, subunit A"/>
    <property type="match status" value="1"/>
</dbReference>
<dbReference type="InterPro" id="IPR009072">
    <property type="entry name" value="Histone-fold"/>
</dbReference>
<evidence type="ECO:0000256" key="3">
    <source>
        <dbReference type="SAM" id="MobiDB-lite"/>
    </source>
</evidence>
<dbReference type="PANTHER" id="PTHR10252">
    <property type="entry name" value="HISTONE-LIKE TRANSCRIPTION FACTOR CCAAT-RELATED"/>
    <property type="match status" value="1"/>
</dbReference>
<dbReference type="GO" id="GO:0006261">
    <property type="term" value="P:DNA-templated DNA replication"/>
    <property type="evidence" value="ECO:0007669"/>
    <property type="project" value="TreeGrafter"/>
</dbReference>
<protein>
    <submittedName>
        <fullName evidence="5">DNA polymerase epsilon subunit 4</fullName>
    </submittedName>
    <submittedName>
        <fullName evidence="7">Uncharacterized protein LOC112682034</fullName>
    </submittedName>
</protein>
<dbReference type="PANTHER" id="PTHR10252:SF79">
    <property type="entry name" value="DNA POLYMERASE EPSILON SUBUNIT 4"/>
    <property type="match status" value="1"/>
</dbReference>
<keyword evidence="6" id="KW-1185">Reference proteome</keyword>
<comment type="subcellular location">
    <subcellularLocation>
        <location evidence="1">Nucleus</location>
    </subcellularLocation>
</comment>
<dbReference type="CDD" id="cd22929">
    <property type="entry name" value="HFD_POLE4-like"/>
    <property type="match status" value="1"/>
</dbReference>
<feature type="compositionally biased region" description="Acidic residues" evidence="3">
    <location>
        <begin position="63"/>
        <end position="74"/>
    </location>
</feature>
<dbReference type="GO" id="GO:0046982">
    <property type="term" value="F:protein heterodimerization activity"/>
    <property type="evidence" value="ECO:0007669"/>
    <property type="project" value="InterPro"/>
</dbReference>
<dbReference type="InterPro" id="IPR050568">
    <property type="entry name" value="Transcr_DNA_Rep_Reg"/>
</dbReference>
<feature type="compositionally biased region" description="Polar residues" evidence="3">
    <location>
        <begin position="1"/>
        <end position="18"/>
    </location>
</feature>
<evidence type="ECO:0000313" key="5">
    <source>
        <dbReference type="EMBL" id="MBY78126.1"/>
    </source>
</evidence>
<dbReference type="Pfam" id="PF00808">
    <property type="entry name" value="CBFD_NFYB_HMF"/>
    <property type="match status" value="1"/>
</dbReference>
<dbReference type="RefSeq" id="XP_025408273.1">
    <property type="nucleotide sequence ID" value="XM_025552488.1"/>
</dbReference>
<keyword evidence="2" id="KW-0539">Nucleus</keyword>
<proteinExistence type="predicted"/>
<evidence type="ECO:0000256" key="1">
    <source>
        <dbReference type="ARBA" id="ARBA00004123"/>
    </source>
</evidence>
<reference evidence="7" key="2">
    <citation type="submission" date="2025-04" db="UniProtKB">
        <authorList>
            <consortium name="RefSeq"/>
        </authorList>
    </citation>
    <scope>IDENTIFICATION</scope>
    <source>
        <tissue evidence="7">Whole body</tissue>
    </source>
</reference>
<dbReference type="Proteomes" id="UP000694846">
    <property type="component" value="Unplaced"/>
</dbReference>
<dbReference type="AlphaFoldDB" id="A0A2S2QK58"/>
<dbReference type="OrthoDB" id="636685at2759"/>
<organism evidence="5">
    <name type="scientific">Sipha flava</name>
    <name type="common">yellow sugarcane aphid</name>
    <dbReference type="NCBI Taxonomy" id="143950"/>
    <lineage>
        <taxon>Eukaryota</taxon>
        <taxon>Metazoa</taxon>
        <taxon>Ecdysozoa</taxon>
        <taxon>Arthropoda</taxon>
        <taxon>Hexapoda</taxon>
        <taxon>Insecta</taxon>
        <taxon>Pterygota</taxon>
        <taxon>Neoptera</taxon>
        <taxon>Paraneoptera</taxon>
        <taxon>Hemiptera</taxon>
        <taxon>Sternorrhyncha</taxon>
        <taxon>Aphidomorpha</taxon>
        <taxon>Aphidoidea</taxon>
        <taxon>Aphididae</taxon>
        <taxon>Sipha</taxon>
    </lineage>
</organism>
<gene>
    <name evidence="5" type="primary">Pole4</name>
    <name evidence="7" type="synonym">LOC112682034</name>
    <name evidence="5" type="ORF">g.132827</name>
</gene>